<evidence type="ECO:0000256" key="3">
    <source>
        <dbReference type="ARBA" id="ARBA00023015"/>
    </source>
</evidence>
<dbReference type="PANTHER" id="PTHR13130:SF4">
    <property type="entry name" value="MEDIATOR OF RNA POLYMERASE II TRANSCRIPTION SUBUNIT 27"/>
    <property type="match status" value="1"/>
</dbReference>
<keyword evidence="4" id="KW-0804">Transcription</keyword>
<keyword evidence="3" id="KW-0805">Transcription regulation</keyword>
<dbReference type="OrthoDB" id="1868004at2759"/>
<name>A0A8S4NZC5_OWEFU</name>
<comment type="subcellular location">
    <subcellularLocation>
        <location evidence="1">Nucleus</location>
    </subcellularLocation>
</comment>
<dbReference type="InterPro" id="IPR021627">
    <property type="entry name" value="Mediator_Med27"/>
</dbReference>
<sequence length="313" mass="35197">NGNFRFIKMSENQQSQVVLLQNALKATKELRTSVQNVFGKLCDGMEDGEDQEKTLLNDLQQSLMKVNTDLGELEKMGSSIQGGSQLVIGNTSYLSLDPVVDKTPAYTQLLQSYKWSNKVSEHAGFAHALLHQNSLKRSHLPSSGQAKRLRKHPPTIHTVPEKVVDTLVANLDQMFPDMSLTLSRPLGASGIIQVTLSRTLKAVVVLRGLLIESVIVRGYGEEMYKENGKLDIWRKSKHAVFNKITENASAAMLHFYAPLMADIAVKSFLTWLHSYKKLFSTLCVKCNKYLVDNLPPTWRDLRNLDPYHESCRP</sequence>
<dbReference type="AlphaFoldDB" id="A0A8S4NZC5"/>
<accession>A0A8S4NZC5</accession>
<dbReference type="EMBL" id="CAIIXF020000006">
    <property type="protein sequence ID" value="CAH1787488.1"/>
    <property type="molecule type" value="Genomic_DNA"/>
</dbReference>
<evidence type="ECO:0008006" key="8">
    <source>
        <dbReference type="Google" id="ProtNLM"/>
    </source>
</evidence>
<reference evidence="6" key="1">
    <citation type="submission" date="2022-03" db="EMBL/GenBank/DDBJ databases">
        <authorList>
            <person name="Martin C."/>
        </authorList>
    </citation>
    <scope>NUCLEOTIDE SEQUENCE</scope>
</reference>
<keyword evidence="5" id="KW-0539">Nucleus</keyword>
<comment type="caution">
    <text evidence="6">The sequence shown here is derived from an EMBL/GenBank/DDBJ whole genome shotgun (WGS) entry which is preliminary data.</text>
</comment>
<dbReference type="Pfam" id="PF11571">
    <property type="entry name" value="Med27"/>
    <property type="match status" value="1"/>
</dbReference>
<evidence type="ECO:0000256" key="2">
    <source>
        <dbReference type="ARBA" id="ARBA00008048"/>
    </source>
</evidence>
<protein>
    <recommendedName>
        <fullName evidence="8">Mediator complex subunit 27</fullName>
    </recommendedName>
</protein>
<evidence type="ECO:0000313" key="6">
    <source>
        <dbReference type="EMBL" id="CAH1787488.1"/>
    </source>
</evidence>
<evidence type="ECO:0000256" key="5">
    <source>
        <dbReference type="ARBA" id="ARBA00023242"/>
    </source>
</evidence>
<evidence type="ECO:0000256" key="4">
    <source>
        <dbReference type="ARBA" id="ARBA00023163"/>
    </source>
</evidence>
<dbReference type="GO" id="GO:0016592">
    <property type="term" value="C:mediator complex"/>
    <property type="evidence" value="ECO:0007669"/>
    <property type="project" value="InterPro"/>
</dbReference>
<dbReference type="Proteomes" id="UP000749559">
    <property type="component" value="Unassembled WGS sequence"/>
</dbReference>
<dbReference type="GO" id="GO:0006357">
    <property type="term" value="P:regulation of transcription by RNA polymerase II"/>
    <property type="evidence" value="ECO:0007669"/>
    <property type="project" value="TreeGrafter"/>
</dbReference>
<dbReference type="GO" id="GO:0003713">
    <property type="term" value="F:transcription coactivator activity"/>
    <property type="evidence" value="ECO:0007669"/>
    <property type="project" value="TreeGrafter"/>
</dbReference>
<gene>
    <name evidence="6" type="ORF">OFUS_LOCUS13174</name>
</gene>
<organism evidence="6 7">
    <name type="scientific">Owenia fusiformis</name>
    <name type="common">Polychaete worm</name>
    <dbReference type="NCBI Taxonomy" id="6347"/>
    <lineage>
        <taxon>Eukaryota</taxon>
        <taxon>Metazoa</taxon>
        <taxon>Spiralia</taxon>
        <taxon>Lophotrochozoa</taxon>
        <taxon>Annelida</taxon>
        <taxon>Polychaeta</taxon>
        <taxon>Sedentaria</taxon>
        <taxon>Canalipalpata</taxon>
        <taxon>Sabellida</taxon>
        <taxon>Oweniida</taxon>
        <taxon>Oweniidae</taxon>
        <taxon>Owenia</taxon>
    </lineage>
</organism>
<proteinExistence type="inferred from homology"/>
<comment type="similarity">
    <text evidence="2">Belongs to the Mediator complex subunit 27 family.</text>
</comment>
<evidence type="ECO:0000313" key="7">
    <source>
        <dbReference type="Proteomes" id="UP000749559"/>
    </source>
</evidence>
<dbReference type="PANTHER" id="PTHR13130">
    <property type="entry name" value="34 KDA TRANSCRIPTIONAL CO-ACTIVATOR-RELATED"/>
    <property type="match status" value="1"/>
</dbReference>
<feature type="non-terminal residue" evidence="6">
    <location>
        <position position="313"/>
    </location>
</feature>
<evidence type="ECO:0000256" key="1">
    <source>
        <dbReference type="ARBA" id="ARBA00004123"/>
    </source>
</evidence>
<keyword evidence="7" id="KW-1185">Reference proteome</keyword>